<evidence type="ECO:0000313" key="3">
    <source>
        <dbReference type="EMBL" id="JAQ09787.1"/>
    </source>
</evidence>
<gene>
    <name evidence="2" type="primary">Mup20_1</name>
    <name evidence="1" type="synonym">Mup20_0</name>
    <name evidence="1" type="ORF">CM83_65416</name>
    <name evidence="2" type="ORF">CM83_65417</name>
    <name evidence="3" type="ORF">g.76659</name>
</gene>
<dbReference type="EMBL" id="GDHC01008842">
    <property type="protein sequence ID" value="JAQ09787.1"/>
    <property type="molecule type" value="Transcribed_RNA"/>
</dbReference>
<name>A0A0A9XHB8_LYGHE</name>
<dbReference type="EMBL" id="GBHO01027119">
    <property type="protein sequence ID" value="JAG16485.1"/>
    <property type="molecule type" value="Transcribed_RNA"/>
</dbReference>
<reference evidence="3" key="3">
    <citation type="journal article" date="2016" name="Gigascience">
        <title>De novo construction of an expanded transcriptome assembly for the western tarnished plant bug, Lygus hesperus.</title>
        <authorList>
            <person name="Tassone E.E."/>
            <person name="Geib S.M."/>
            <person name="Hall B."/>
            <person name="Fabrick J.A."/>
            <person name="Brent C.S."/>
            <person name="Hull J.J."/>
        </authorList>
    </citation>
    <scope>NUCLEOTIDE SEQUENCE</scope>
</reference>
<reference evidence="2" key="2">
    <citation type="submission" date="2014-07" db="EMBL/GenBank/DDBJ databases">
        <authorList>
            <person name="Hull J."/>
        </authorList>
    </citation>
    <scope>NUCLEOTIDE SEQUENCE</scope>
</reference>
<proteinExistence type="predicted"/>
<dbReference type="AlphaFoldDB" id="A0A0A9XHB8"/>
<organism evidence="2">
    <name type="scientific">Lygus hesperus</name>
    <name type="common">Western plant bug</name>
    <dbReference type="NCBI Taxonomy" id="30085"/>
    <lineage>
        <taxon>Eukaryota</taxon>
        <taxon>Metazoa</taxon>
        <taxon>Ecdysozoa</taxon>
        <taxon>Arthropoda</taxon>
        <taxon>Hexapoda</taxon>
        <taxon>Insecta</taxon>
        <taxon>Pterygota</taxon>
        <taxon>Neoptera</taxon>
        <taxon>Paraneoptera</taxon>
        <taxon>Hemiptera</taxon>
        <taxon>Heteroptera</taxon>
        <taxon>Panheteroptera</taxon>
        <taxon>Cimicomorpha</taxon>
        <taxon>Miridae</taxon>
        <taxon>Mirini</taxon>
        <taxon>Lygus</taxon>
    </lineage>
</organism>
<dbReference type="Pfam" id="PF14223">
    <property type="entry name" value="Retrotran_gag_2"/>
    <property type="match status" value="1"/>
</dbReference>
<evidence type="ECO:0000313" key="2">
    <source>
        <dbReference type="EMBL" id="JAG16485.1"/>
    </source>
</evidence>
<dbReference type="EMBL" id="GBHO01027120">
    <property type="protein sequence ID" value="JAG16484.1"/>
    <property type="molecule type" value="Transcribed_RNA"/>
</dbReference>
<protein>
    <submittedName>
        <fullName evidence="2">Major urinary protein 20</fullName>
    </submittedName>
</protein>
<accession>A0A0A9XHB8</accession>
<reference evidence="2" key="1">
    <citation type="journal article" date="2014" name="PLoS ONE">
        <title>Transcriptome-Based Identification of ABC Transporters in the Western Tarnished Plant Bug Lygus hesperus.</title>
        <authorList>
            <person name="Hull J.J."/>
            <person name="Chaney K."/>
            <person name="Geib S.M."/>
            <person name="Fabrick J.A."/>
            <person name="Brent C.S."/>
            <person name="Walsh D."/>
            <person name="Lavine L.C."/>
        </authorList>
    </citation>
    <scope>NUCLEOTIDE SEQUENCE</scope>
</reference>
<evidence type="ECO:0000313" key="1">
    <source>
        <dbReference type="EMBL" id="JAG16484.1"/>
    </source>
</evidence>
<sequence length="325" mass="37803">MATARSNFPIREKLKGSSNFQYWYGLTSAYFRAYDLFDVAIGKKKKPEHLSAEEKADWVKKDCLVQRIISTNIDTKLLVHLMSCKSGKEMYDKLKMLYGRDEKETDDLMEKFFKLSYTTKAGMVEFFRKLERTVSRLKYKDIDISDTVVINRVLSALPPCYEDFIKEWEATKPSEKTLLNLKTQLISNDTWNKYTESDEPERRVNPDGTAAFACLVCDNPYHHGNYCLKNYVNRKSKAHFVNGVLVYGKPDYFDSADAKAKEIEPVIAHPRCTICKKDNHGVKNCFFRPKRPSRRNEFSDGVFSLFFDDYDQSFRVTVSRSYPSL</sequence>